<dbReference type="AlphaFoldDB" id="A0A426Z4X5"/>
<dbReference type="EMBL" id="KV875699">
    <property type="protein sequence ID" value="RZR72502.1"/>
    <property type="molecule type" value="Genomic_DNA"/>
</dbReference>
<gene>
    <name evidence="1" type="ORF">B296_00046130</name>
    <name evidence="2" type="ORF">BHM03_00014092</name>
</gene>
<evidence type="ECO:0000313" key="3">
    <source>
        <dbReference type="Proteomes" id="UP000287651"/>
    </source>
</evidence>
<reference evidence="1" key="3">
    <citation type="submission" date="2018-09" db="EMBL/GenBank/DDBJ databases">
        <authorList>
            <person name="Harrison J."/>
            <person name="Moore K.A."/>
            <person name="Paszkiewicz K."/>
            <person name="Jones T."/>
            <person name="Grant M."/>
            <person name="Ambacheew D."/>
            <person name="Muzemil S."/>
            <person name="Studholme D."/>
        </authorList>
    </citation>
    <scope>NUCLEOTIDE SEQUENCE</scope>
</reference>
<accession>A0A426Z4X5</accession>
<name>A0A426Z4X5_ENSVE</name>
<protein>
    <submittedName>
        <fullName evidence="1">Uncharacterized protein</fullName>
    </submittedName>
</protein>
<dbReference type="Proteomes" id="UP000287651">
    <property type="component" value="Unassembled WGS sequence"/>
</dbReference>
<evidence type="ECO:0000313" key="1">
    <source>
        <dbReference type="EMBL" id="RRT59040.1"/>
    </source>
</evidence>
<proteinExistence type="predicted"/>
<sequence length="88" mass="9871">MLVPRYIVFFMTSKVFAQCSCKRRMEFSDTNNELEKEVGGYGHVVVLRDIRVVDDDAVVVLKNLPRGTSPGDYEINMSGGHTTQTSTL</sequence>
<reference evidence="1 3" key="1">
    <citation type="journal article" date="2014" name="Agronomy (Basel)">
        <title>A Draft Genome Sequence for Ensete ventricosum, the Drought-Tolerant Tree Against Hunger.</title>
        <authorList>
            <person name="Harrison J."/>
            <person name="Moore K.A."/>
            <person name="Paszkiewicz K."/>
            <person name="Jones T."/>
            <person name="Grant M."/>
            <person name="Ambacheew D."/>
            <person name="Muzemil S."/>
            <person name="Studholme D.J."/>
        </authorList>
    </citation>
    <scope>NUCLEOTIDE SEQUENCE [LARGE SCALE GENOMIC DNA]</scope>
</reference>
<dbReference type="EMBL" id="AMZH03008395">
    <property type="protein sequence ID" value="RRT59040.1"/>
    <property type="molecule type" value="Genomic_DNA"/>
</dbReference>
<reference evidence="2" key="2">
    <citation type="journal article" date="2018" name="Data Brief">
        <title>Genome sequence data from 17 accessions of Ensete ventricosum, a staple food crop for millions in Ethiopia.</title>
        <authorList>
            <person name="Yemataw Z."/>
            <person name="Muzemil S."/>
            <person name="Ambachew D."/>
            <person name="Tripathi L."/>
            <person name="Tesfaye K."/>
            <person name="Chala A."/>
            <person name="Farbos A."/>
            <person name="O'Neill P."/>
            <person name="Moore K."/>
            <person name="Grant M."/>
            <person name="Studholme D.J."/>
        </authorList>
    </citation>
    <scope>NUCLEOTIDE SEQUENCE [LARGE SCALE GENOMIC DNA]</scope>
    <source>
        <tissue evidence="2">Leaf</tissue>
    </source>
</reference>
<organism evidence="1 3">
    <name type="scientific">Ensete ventricosum</name>
    <name type="common">Abyssinian banana</name>
    <name type="synonym">Musa ensete</name>
    <dbReference type="NCBI Taxonomy" id="4639"/>
    <lineage>
        <taxon>Eukaryota</taxon>
        <taxon>Viridiplantae</taxon>
        <taxon>Streptophyta</taxon>
        <taxon>Embryophyta</taxon>
        <taxon>Tracheophyta</taxon>
        <taxon>Spermatophyta</taxon>
        <taxon>Magnoliopsida</taxon>
        <taxon>Liliopsida</taxon>
        <taxon>Zingiberales</taxon>
        <taxon>Musaceae</taxon>
        <taxon>Ensete</taxon>
    </lineage>
</organism>
<evidence type="ECO:0000313" key="2">
    <source>
        <dbReference type="EMBL" id="RZR72502.1"/>
    </source>
</evidence>
<dbReference type="Proteomes" id="UP000290560">
    <property type="component" value="Unassembled WGS sequence"/>
</dbReference>